<name>A0ABX5FCA9_9CHRO</name>
<proteinExistence type="predicted"/>
<dbReference type="InterPro" id="IPR047525">
    <property type="entry name" value="TfoX-like"/>
</dbReference>
<organism evidence="2 3">
    <name type="scientific">Aphanothece cf. minutissima CCALA 015</name>
    <dbReference type="NCBI Taxonomy" id="2107695"/>
    <lineage>
        <taxon>Bacteria</taxon>
        <taxon>Bacillati</taxon>
        <taxon>Cyanobacteriota</taxon>
        <taxon>Cyanophyceae</taxon>
        <taxon>Oscillatoriophycideae</taxon>
        <taxon>Chroococcales</taxon>
        <taxon>Aphanothecaceae</taxon>
        <taxon>Aphanothece</taxon>
    </lineage>
</organism>
<dbReference type="Pfam" id="PF04994">
    <property type="entry name" value="TfoX_C"/>
    <property type="match status" value="1"/>
</dbReference>
<reference evidence="2 3" key="1">
    <citation type="submission" date="2018-02" db="EMBL/GenBank/DDBJ databases">
        <authorList>
            <person name="Moore K."/>
            <person name="Momper L."/>
        </authorList>
    </citation>
    <scope>NUCLEOTIDE SEQUENCE [LARGE SCALE GENOMIC DNA]</scope>
    <source>
        <strain evidence="2 3">CCALA 015</strain>
    </source>
</reference>
<dbReference type="Proteomes" id="UP000238218">
    <property type="component" value="Unassembled WGS sequence"/>
</dbReference>
<feature type="domain" description="TfoX C-terminal" evidence="1">
    <location>
        <begin position="4"/>
        <end position="83"/>
    </location>
</feature>
<dbReference type="EMBL" id="PVWP01000001">
    <property type="protein sequence ID" value="PSB39563.1"/>
    <property type="molecule type" value="Genomic_DNA"/>
</dbReference>
<protein>
    <submittedName>
        <fullName evidence="2">Competence protein TfoX</fullName>
    </submittedName>
</protein>
<sequence length="89" mass="9746">MAAHQLSHLRNIGNTVALRLGEVGIKSEAELRRVGAAQAYQLMAAQCPGKRLPVCYYLYSLEGALQDRPWDALSEQEKAALRLAAGLPR</sequence>
<comment type="caution">
    <text evidence="2">The sequence shown here is derived from an EMBL/GenBank/DDBJ whole genome shotgun (WGS) entry which is preliminary data.</text>
</comment>
<dbReference type="InterPro" id="IPR007077">
    <property type="entry name" value="TfoX_C"/>
</dbReference>
<evidence type="ECO:0000313" key="3">
    <source>
        <dbReference type="Proteomes" id="UP000238218"/>
    </source>
</evidence>
<dbReference type="PANTHER" id="PTHR36121">
    <property type="entry name" value="PROTEIN SXY"/>
    <property type="match status" value="1"/>
</dbReference>
<evidence type="ECO:0000313" key="2">
    <source>
        <dbReference type="EMBL" id="PSB39563.1"/>
    </source>
</evidence>
<dbReference type="Gene3D" id="1.10.150.20">
    <property type="entry name" value="5' to 3' exonuclease, C-terminal subdomain"/>
    <property type="match status" value="1"/>
</dbReference>
<keyword evidence="3" id="KW-1185">Reference proteome</keyword>
<reference evidence="2 3" key="2">
    <citation type="submission" date="2018-03" db="EMBL/GenBank/DDBJ databases">
        <title>The ancient ancestry and fast evolution of plastids.</title>
        <authorList>
            <person name="Moore K.R."/>
            <person name="Magnabosco C."/>
            <person name="Momper L."/>
            <person name="Gold D.A."/>
            <person name="Bosak T."/>
            <person name="Fournier G.P."/>
        </authorList>
    </citation>
    <scope>NUCLEOTIDE SEQUENCE [LARGE SCALE GENOMIC DNA]</scope>
    <source>
        <strain evidence="2 3">CCALA 015</strain>
    </source>
</reference>
<dbReference type="PANTHER" id="PTHR36121:SF1">
    <property type="entry name" value="PROTEIN SXY"/>
    <property type="match status" value="1"/>
</dbReference>
<accession>A0ABX5FCA9</accession>
<gene>
    <name evidence="2" type="ORF">C7B81_01455</name>
</gene>
<evidence type="ECO:0000259" key="1">
    <source>
        <dbReference type="Pfam" id="PF04994"/>
    </source>
</evidence>